<organism evidence="1 2">
    <name type="scientific">Terrabacter aerolatus</name>
    <dbReference type="NCBI Taxonomy" id="422442"/>
    <lineage>
        <taxon>Bacteria</taxon>
        <taxon>Bacillati</taxon>
        <taxon>Actinomycetota</taxon>
        <taxon>Actinomycetes</taxon>
        <taxon>Micrococcales</taxon>
        <taxon>Intrasporangiaceae</taxon>
        <taxon>Terrabacter</taxon>
    </lineage>
</organism>
<evidence type="ECO:0000313" key="2">
    <source>
        <dbReference type="Proteomes" id="UP000321534"/>
    </source>
</evidence>
<dbReference type="RefSeq" id="WP_246111067.1">
    <property type="nucleotide sequence ID" value="NZ_BAAARO010000025.1"/>
</dbReference>
<keyword evidence="2" id="KW-1185">Reference proteome</keyword>
<dbReference type="EMBL" id="BJYX01000001">
    <property type="protein sequence ID" value="GEO28528.1"/>
    <property type="molecule type" value="Genomic_DNA"/>
</dbReference>
<protein>
    <recommendedName>
        <fullName evidence="3">(2Fe-2S) ferredoxin domain-containing protein</fullName>
    </recommendedName>
</protein>
<comment type="caution">
    <text evidence="1">The sequence shown here is derived from an EMBL/GenBank/DDBJ whole genome shotgun (WGS) entry which is preliminary data.</text>
</comment>
<dbReference type="AlphaFoldDB" id="A0A512CWC4"/>
<evidence type="ECO:0008006" key="3">
    <source>
        <dbReference type="Google" id="ProtNLM"/>
    </source>
</evidence>
<name>A0A512CWC4_9MICO</name>
<evidence type="ECO:0000313" key="1">
    <source>
        <dbReference type="EMBL" id="GEO28528.1"/>
    </source>
</evidence>
<sequence>MTAHGNASADSGSARTCIVRACRDCCCGTERKHPGVDHDGLLDRLQAGTRGSARVLRSACLLACEESNVVVVTPSTEGRQAGGRPVWVRGVLDDASVDAVTGWVTEGGPGVAPLPSELDDRVFAPSGLSLTWTRV</sequence>
<reference evidence="1 2" key="1">
    <citation type="submission" date="2019-07" db="EMBL/GenBank/DDBJ databases">
        <title>Whole genome shotgun sequence of Terrabacter aerolatus NBRC 106305.</title>
        <authorList>
            <person name="Hosoyama A."/>
            <person name="Uohara A."/>
            <person name="Ohji S."/>
            <person name="Ichikawa N."/>
        </authorList>
    </citation>
    <scope>NUCLEOTIDE SEQUENCE [LARGE SCALE GENOMIC DNA]</scope>
    <source>
        <strain evidence="1 2">NBRC 106305</strain>
    </source>
</reference>
<accession>A0A512CWC4</accession>
<gene>
    <name evidence="1" type="ORF">TAE01_03380</name>
</gene>
<dbReference type="Proteomes" id="UP000321534">
    <property type="component" value="Unassembled WGS sequence"/>
</dbReference>
<proteinExistence type="predicted"/>